<dbReference type="OrthoDB" id="962596at2"/>
<keyword evidence="3" id="KW-1185">Reference proteome</keyword>
<dbReference type="Gene3D" id="2.60.40.3080">
    <property type="match status" value="1"/>
</dbReference>
<dbReference type="EMBL" id="CP025096">
    <property type="protein sequence ID" value="AUD00860.1"/>
    <property type="molecule type" value="Genomic_DNA"/>
</dbReference>
<proteinExistence type="predicted"/>
<gene>
    <name evidence="2" type="ORF">CWM47_02935</name>
</gene>
<evidence type="ECO:0000256" key="1">
    <source>
        <dbReference type="SAM" id="SignalP"/>
    </source>
</evidence>
<evidence type="ECO:0008006" key="4">
    <source>
        <dbReference type="Google" id="ProtNLM"/>
    </source>
</evidence>
<evidence type="ECO:0000313" key="2">
    <source>
        <dbReference type="EMBL" id="AUD00860.1"/>
    </source>
</evidence>
<organism evidence="2 3">
    <name type="scientific">Spirosoma pollinicola</name>
    <dbReference type="NCBI Taxonomy" id="2057025"/>
    <lineage>
        <taxon>Bacteria</taxon>
        <taxon>Pseudomonadati</taxon>
        <taxon>Bacteroidota</taxon>
        <taxon>Cytophagia</taxon>
        <taxon>Cytophagales</taxon>
        <taxon>Cytophagaceae</taxon>
        <taxon>Spirosoma</taxon>
    </lineage>
</organism>
<sequence length="156" mass="17281">MKANRLFPGYGTLFVLAISLLSSAVGKAQTVTSQQTPAELSSGFEAVVFPLSTRPSTIKVIFNNPTGGAVQVMIKDQEGNVFYDESESITQYRRSFDLTPLPEGNYTVVLKKHKENFTQEFAIKQPVIVQSQIALVNPPTQKKFDKRADKKLIVSQ</sequence>
<evidence type="ECO:0000313" key="3">
    <source>
        <dbReference type="Proteomes" id="UP000232883"/>
    </source>
</evidence>
<dbReference type="RefSeq" id="WP_100986283.1">
    <property type="nucleotide sequence ID" value="NZ_CP025096.1"/>
</dbReference>
<keyword evidence="1" id="KW-0732">Signal</keyword>
<name>A0A2K8YTC2_9BACT</name>
<accession>A0A2K8YTC2</accession>
<dbReference type="AlphaFoldDB" id="A0A2K8YTC2"/>
<reference evidence="2 3" key="1">
    <citation type="submission" date="2017-11" db="EMBL/GenBank/DDBJ databases">
        <title>Taxonomic description and genome sequences of Spirosoma HA7 sp. nov., isolated from pollen microhabitat of Corylus avellana.</title>
        <authorList>
            <person name="Ambika Manirajan B."/>
            <person name="Suarez C."/>
            <person name="Ratering S."/>
            <person name="Geissler-Plaum R."/>
            <person name="Cardinale M."/>
            <person name="Sylvia S."/>
        </authorList>
    </citation>
    <scope>NUCLEOTIDE SEQUENCE [LARGE SCALE GENOMIC DNA]</scope>
    <source>
        <strain evidence="2 3">HA7</strain>
    </source>
</reference>
<dbReference type="Proteomes" id="UP000232883">
    <property type="component" value="Chromosome"/>
</dbReference>
<feature type="chain" id="PRO_5014596985" description="Secretion system C-terminal sorting domain-containing protein" evidence="1">
    <location>
        <begin position="25"/>
        <end position="156"/>
    </location>
</feature>
<protein>
    <recommendedName>
        <fullName evidence="4">Secretion system C-terminal sorting domain-containing protein</fullName>
    </recommendedName>
</protein>
<feature type="signal peptide" evidence="1">
    <location>
        <begin position="1"/>
        <end position="24"/>
    </location>
</feature>
<dbReference type="KEGG" id="spir:CWM47_02935"/>